<feature type="chain" id="PRO_5006404805" description="Lipoprotein" evidence="2">
    <location>
        <begin position="24"/>
        <end position="272"/>
    </location>
</feature>
<dbReference type="RefSeq" id="WP_056945866.1">
    <property type="nucleotide sequence ID" value="NZ_AZCV01000002.1"/>
</dbReference>
<feature type="region of interest" description="Disordered" evidence="1">
    <location>
        <begin position="24"/>
        <end position="58"/>
    </location>
</feature>
<evidence type="ECO:0000313" key="3">
    <source>
        <dbReference type="EMBL" id="KRK38213.1"/>
    </source>
</evidence>
<keyword evidence="2" id="KW-0732">Signal</keyword>
<evidence type="ECO:0000313" key="4">
    <source>
        <dbReference type="Proteomes" id="UP000050909"/>
    </source>
</evidence>
<dbReference type="PATRIC" id="fig|1423722.3.peg.1009"/>
<accession>A0A0R1GVV4</accession>
<name>A0A0R1GVV4_9LACO</name>
<keyword evidence="4" id="KW-1185">Reference proteome</keyword>
<feature type="signal peptide" evidence="2">
    <location>
        <begin position="1"/>
        <end position="23"/>
    </location>
</feature>
<evidence type="ECO:0000256" key="2">
    <source>
        <dbReference type="SAM" id="SignalP"/>
    </source>
</evidence>
<dbReference type="EMBL" id="AZCV01000002">
    <property type="protein sequence ID" value="KRK38213.1"/>
    <property type="molecule type" value="Genomic_DNA"/>
</dbReference>
<comment type="caution">
    <text evidence="3">The sequence shown here is derived from an EMBL/GenBank/DDBJ whole genome shotgun (WGS) entry which is preliminary data.</text>
</comment>
<proteinExistence type="predicted"/>
<organism evidence="3 4">
    <name type="scientific">Amylolactobacillus amylotrophicus DSM 20534</name>
    <dbReference type="NCBI Taxonomy" id="1423722"/>
    <lineage>
        <taxon>Bacteria</taxon>
        <taxon>Bacillati</taxon>
        <taxon>Bacillota</taxon>
        <taxon>Bacilli</taxon>
        <taxon>Lactobacillales</taxon>
        <taxon>Lactobacillaceae</taxon>
        <taxon>Amylolactobacillus</taxon>
    </lineage>
</organism>
<sequence length="272" mass="30008">MLKPSFKIITVLLLSTTILTACSQQEPNNDSTSQSTTNNQTAATSTSTSSTNSATETQKKAEEVQKFNIIGSWEATNQLSLNFNEDGSYTILRDGQAKAGTFRVAAEYDNTFLLKLTNYNPQTPGLDTYLYLTTNLDHTINVSNLGIFKSIGTSSKLPTALYLSNYLQEEPENAGDKLVGTWTNKNRENHVITTTNYNPDGSFERFSDASGIVTRGNFAVTSNETEVIITTTVPDHEPNQEKYTRNDAFTELTSTTPGFQTTYSKNILPTTR</sequence>
<dbReference type="PROSITE" id="PS51257">
    <property type="entry name" value="PROKAR_LIPOPROTEIN"/>
    <property type="match status" value="1"/>
</dbReference>
<evidence type="ECO:0008006" key="5">
    <source>
        <dbReference type="Google" id="ProtNLM"/>
    </source>
</evidence>
<dbReference type="AlphaFoldDB" id="A0A0R1GVV4"/>
<reference evidence="3 4" key="1">
    <citation type="journal article" date="2015" name="Genome Announc.">
        <title>Expanding the biotechnology potential of lactobacilli through comparative genomics of 213 strains and associated genera.</title>
        <authorList>
            <person name="Sun Z."/>
            <person name="Harris H.M."/>
            <person name="McCann A."/>
            <person name="Guo C."/>
            <person name="Argimon S."/>
            <person name="Zhang W."/>
            <person name="Yang X."/>
            <person name="Jeffery I.B."/>
            <person name="Cooney J.C."/>
            <person name="Kagawa T.F."/>
            <person name="Liu W."/>
            <person name="Song Y."/>
            <person name="Salvetti E."/>
            <person name="Wrobel A."/>
            <person name="Rasinkangas P."/>
            <person name="Parkhill J."/>
            <person name="Rea M.C."/>
            <person name="O'Sullivan O."/>
            <person name="Ritari J."/>
            <person name="Douillard F.P."/>
            <person name="Paul Ross R."/>
            <person name="Yang R."/>
            <person name="Briner A.E."/>
            <person name="Felis G.E."/>
            <person name="de Vos W.M."/>
            <person name="Barrangou R."/>
            <person name="Klaenhammer T.R."/>
            <person name="Caufield P.W."/>
            <person name="Cui Y."/>
            <person name="Zhang H."/>
            <person name="O'Toole P.W."/>
        </authorList>
    </citation>
    <scope>NUCLEOTIDE SEQUENCE [LARGE SCALE GENOMIC DNA]</scope>
    <source>
        <strain evidence="3 4">DSM 20534</strain>
    </source>
</reference>
<protein>
    <recommendedName>
        <fullName evidence="5">Lipoprotein</fullName>
    </recommendedName>
</protein>
<gene>
    <name evidence="3" type="ORF">FC62_GL000992</name>
</gene>
<evidence type="ECO:0000256" key="1">
    <source>
        <dbReference type="SAM" id="MobiDB-lite"/>
    </source>
</evidence>
<dbReference type="Proteomes" id="UP000050909">
    <property type="component" value="Unassembled WGS sequence"/>
</dbReference>
<feature type="compositionally biased region" description="Low complexity" evidence="1">
    <location>
        <begin position="31"/>
        <end position="56"/>
    </location>
</feature>